<organism evidence="2 3">
    <name type="scientific">Enhygromyxa salina</name>
    <dbReference type="NCBI Taxonomy" id="215803"/>
    <lineage>
        <taxon>Bacteria</taxon>
        <taxon>Pseudomonadati</taxon>
        <taxon>Myxococcota</taxon>
        <taxon>Polyangia</taxon>
        <taxon>Nannocystales</taxon>
        <taxon>Nannocystaceae</taxon>
        <taxon>Enhygromyxa</taxon>
    </lineage>
</organism>
<evidence type="ECO:0000256" key="1">
    <source>
        <dbReference type="SAM" id="MobiDB-lite"/>
    </source>
</evidence>
<feature type="compositionally biased region" description="Polar residues" evidence="1">
    <location>
        <begin position="312"/>
        <end position="327"/>
    </location>
</feature>
<sequence>MSSSPRTVIFPLASNAKALLAGGPVDSVRRRLKLCSLFFDRVFVEQGAIHITAGPSGSMTLPVLPSKDGYRWQSPATRKRGGEPVRLFVRTEGEPQVPWQLAMQTKTTINWCPTFEPFRNELPGESAKWLQFVGVNPNPQLKLMVNAGLRADQQIEAVRRKLPDAMVRDQVLRGLNGDLAASGLGGVAISVDAQHRQILACRRDAGKAVPVCGPSSLRLLFPSPLARRDPLLLWKNDPGQILYPVRSPARSRRSAHRSQARESPAGDRRRGFVCSAALTRRGRAEASAATGRRCGPYGNDAAADRAAHRPSLSAQETRTSPRTRGWS</sequence>
<comment type="caution">
    <text evidence="2">The sequence shown here is derived from an EMBL/GenBank/DDBJ whole genome shotgun (WGS) entry which is preliminary data.</text>
</comment>
<dbReference type="Proteomes" id="UP000238823">
    <property type="component" value="Unassembled WGS sequence"/>
</dbReference>
<accession>A0A2S9YSL5</accession>
<dbReference type="AlphaFoldDB" id="A0A2S9YSL5"/>
<feature type="region of interest" description="Disordered" evidence="1">
    <location>
        <begin position="285"/>
        <end position="327"/>
    </location>
</feature>
<protein>
    <submittedName>
        <fullName evidence="2">Uncharacterized protein</fullName>
    </submittedName>
</protein>
<evidence type="ECO:0000313" key="3">
    <source>
        <dbReference type="Proteomes" id="UP000238823"/>
    </source>
</evidence>
<proteinExistence type="predicted"/>
<name>A0A2S9YSL5_9BACT</name>
<dbReference type="EMBL" id="PVNL01000045">
    <property type="protein sequence ID" value="PRQ08094.1"/>
    <property type="molecule type" value="Genomic_DNA"/>
</dbReference>
<evidence type="ECO:0000313" key="2">
    <source>
        <dbReference type="EMBL" id="PRQ08094.1"/>
    </source>
</evidence>
<reference evidence="2 3" key="1">
    <citation type="submission" date="2018-03" db="EMBL/GenBank/DDBJ databases">
        <title>Draft Genome Sequences of the Obligatory Marine Myxobacteria Enhygromyxa salina SWB007.</title>
        <authorList>
            <person name="Poehlein A."/>
            <person name="Moghaddam J.A."/>
            <person name="Harms H."/>
            <person name="Alanjari M."/>
            <person name="Koenig G.M."/>
            <person name="Daniel R."/>
            <person name="Schaeberle T.F."/>
        </authorList>
    </citation>
    <scope>NUCLEOTIDE SEQUENCE [LARGE SCALE GENOMIC DNA]</scope>
    <source>
        <strain evidence="2 3">SWB007</strain>
    </source>
</reference>
<feature type="region of interest" description="Disordered" evidence="1">
    <location>
        <begin position="243"/>
        <end position="269"/>
    </location>
</feature>
<gene>
    <name evidence="2" type="ORF">ENSA7_22480</name>
</gene>
<feature type="compositionally biased region" description="Basic residues" evidence="1">
    <location>
        <begin position="249"/>
        <end position="258"/>
    </location>
</feature>